<dbReference type="EMBL" id="BSDY01000009">
    <property type="protein sequence ID" value="GLI56695.1"/>
    <property type="molecule type" value="Genomic_DNA"/>
</dbReference>
<protein>
    <submittedName>
        <fullName evidence="1">Uncharacterized protein</fullName>
    </submittedName>
</protein>
<reference evidence="1" key="1">
    <citation type="submission" date="2022-12" db="EMBL/GenBank/DDBJ databases">
        <title>Reference genome sequencing for broad-spectrum identification of bacterial and archaeal isolates by mass spectrometry.</title>
        <authorList>
            <person name="Sekiguchi Y."/>
            <person name="Tourlousse D.M."/>
        </authorList>
    </citation>
    <scope>NUCLEOTIDE SEQUENCE</scope>
    <source>
        <strain evidence="1">10succ1</strain>
    </source>
</reference>
<gene>
    <name evidence="1" type="ORF">PM10SUCC1_22090</name>
</gene>
<proteinExistence type="predicted"/>
<dbReference type="AlphaFoldDB" id="A0A9W6GM64"/>
<sequence length="61" mass="6793">MLTVRRNSVEGLALEGSPFSMAKESLKKRDFSTEILYSLFEGISSTIKYSDIRDFVLSGNG</sequence>
<dbReference type="Proteomes" id="UP001144471">
    <property type="component" value="Unassembled WGS sequence"/>
</dbReference>
<organism evidence="1 2">
    <name type="scientific">Propionigenium maris DSM 9537</name>
    <dbReference type="NCBI Taxonomy" id="1123000"/>
    <lineage>
        <taxon>Bacteria</taxon>
        <taxon>Fusobacteriati</taxon>
        <taxon>Fusobacteriota</taxon>
        <taxon>Fusobacteriia</taxon>
        <taxon>Fusobacteriales</taxon>
        <taxon>Fusobacteriaceae</taxon>
        <taxon>Propionigenium</taxon>
    </lineage>
</organism>
<name>A0A9W6GM64_9FUSO</name>
<evidence type="ECO:0000313" key="1">
    <source>
        <dbReference type="EMBL" id="GLI56695.1"/>
    </source>
</evidence>
<keyword evidence="2" id="KW-1185">Reference proteome</keyword>
<evidence type="ECO:0000313" key="2">
    <source>
        <dbReference type="Proteomes" id="UP001144471"/>
    </source>
</evidence>
<accession>A0A9W6GM64</accession>
<comment type="caution">
    <text evidence="1">The sequence shown here is derived from an EMBL/GenBank/DDBJ whole genome shotgun (WGS) entry which is preliminary data.</text>
</comment>